<dbReference type="Proteomes" id="UP000244722">
    <property type="component" value="Unassembled WGS sequence"/>
</dbReference>
<proteinExistence type="predicted"/>
<evidence type="ECO:0000313" key="9">
    <source>
        <dbReference type="Proteomes" id="UP000244722"/>
    </source>
</evidence>
<sequence length="356" mass="39647">MPSTHSLAGRSDPEALSGLDNDRMDIDEDAFQFPIKQESSGTGNGNKTMSREYSGFFTCDKCDVRFLGAGALHQHKLRGENEAGVRMHFYCGMCRIDFKDEPELKSHVMGSLQHVLCRKRNREFDSFEALALHSKQLHWPKPSTTHPCLGCDLLFSSNSAVTQHVQSGNCKGKLPVSDFRNLVSRENDPISKNHFQVEIRAGAPTTQALRAGVIPPLVKAPLAETPKRFKAEEPVSKGSISVPDQTLPSKPTNSRIENVSEFWDAALGVYFCPVLKCRKKFYSPTALQAHLESVTHDKNCPTCFSSFVSPSALLQHAQSEVCEVKKSPAYKELVKGAKNGLMDQNKKTEYKTCWRK</sequence>
<keyword evidence="1" id="KW-0479">Metal-binding</keyword>
<dbReference type="GO" id="GO:0000977">
    <property type="term" value="F:RNA polymerase II transcription regulatory region sequence-specific DNA binding"/>
    <property type="evidence" value="ECO:0007669"/>
    <property type="project" value="TreeGrafter"/>
</dbReference>
<feature type="domain" description="C2H2-type" evidence="7">
    <location>
        <begin position="270"/>
        <end position="301"/>
    </location>
</feature>
<dbReference type="GO" id="GO:0005634">
    <property type="term" value="C:nucleus"/>
    <property type="evidence" value="ECO:0007669"/>
    <property type="project" value="TreeGrafter"/>
</dbReference>
<evidence type="ECO:0000256" key="2">
    <source>
        <dbReference type="ARBA" id="ARBA00022737"/>
    </source>
</evidence>
<accession>A0A2T6ZBL4</accession>
<dbReference type="Pfam" id="PF12874">
    <property type="entry name" value="zf-met"/>
    <property type="match status" value="2"/>
</dbReference>
<dbReference type="PROSITE" id="PS00028">
    <property type="entry name" value="ZINC_FINGER_C2H2_1"/>
    <property type="match status" value="1"/>
</dbReference>
<evidence type="ECO:0000256" key="5">
    <source>
        <dbReference type="PROSITE-ProRule" id="PRU00042"/>
    </source>
</evidence>
<keyword evidence="4" id="KW-0862">Zinc</keyword>
<reference evidence="8 9" key="1">
    <citation type="submission" date="2017-04" db="EMBL/GenBank/DDBJ databases">
        <title>Draft genome sequence of Tuber borchii Vittad., a whitish edible truffle.</title>
        <authorList>
            <consortium name="DOE Joint Genome Institute"/>
            <person name="Murat C."/>
            <person name="Kuo A."/>
            <person name="Barry K.W."/>
            <person name="Clum A."/>
            <person name="Dockter R.B."/>
            <person name="Fauchery L."/>
            <person name="Iotti M."/>
            <person name="Kohler A."/>
            <person name="Labutti K."/>
            <person name="Lindquist E.A."/>
            <person name="Lipzen A."/>
            <person name="Ohm R.A."/>
            <person name="Wang M."/>
            <person name="Grigoriev I.V."/>
            <person name="Zambonelli A."/>
            <person name="Martin F.M."/>
        </authorList>
    </citation>
    <scope>NUCLEOTIDE SEQUENCE [LARGE SCALE GENOMIC DNA]</scope>
    <source>
        <strain evidence="8 9">Tbo3840</strain>
    </source>
</reference>
<dbReference type="GO" id="GO:0000981">
    <property type="term" value="F:DNA-binding transcription factor activity, RNA polymerase II-specific"/>
    <property type="evidence" value="ECO:0007669"/>
    <property type="project" value="TreeGrafter"/>
</dbReference>
<keyword evidence="2" id="KW-0677">Repeat</keyword>
<gene>
    <name evidence="8" type="ORF">B9Z19DRAFT_1136680</name>
</gene>
<dbReference type="STRING" id="42251.A0A2T6ZBL4"/>
<evidence type="ECO:0000256" key="4">
    <source>
        <dbReference type="ARBA" id="ARBA00022833"/>
    </source>
</evidence>
<keyword evidence="3 5" id="KW-0863">Zinc-finger</keyword>
<name>A0A2T6ZBL4_TUBBO</name>
<protein>
    <recommendedName>
        <fullName evidence="7">C2H2-type domain-containing protein</fullName>
    </recommendedName>
</protein>
<dbReference type="Gene3D" id="3.30.160.60">
    <property type="entry name" value="Classic Zinc Finger"/>
    <property type="match status" value="2"/>
</dbReference>
<dbReference type="PANTHER" id="PTHR24409:SF295">
    <property type="entry name" value="AZ2-RELATED"/>
    <property type="match status" value="1"/>
</dbReference>
<evidence type="ECO:0000256" key="6">
    <source>
        <dbReference type="SAM" id="MobiDB-lite"/>
    </source>
</evidence>
<dbReference type="EMBL" id="NESQ01000463">
    <property type="protein sequence ID" value="PUU72804.1"/>
    <property type="molecule type" value="Genomic_DNA"/>
</dbReference>
<keyword evidence="9" id="KW-1185">Reference proteome</keyword>
<evidence type="ECO:0000259" key="7">
    <source>
        <dbReference type="PROSITE" id="PS50157"/>
    </source>
</evidence>
<dbReference type="SMART" id="SM00355">
    <property type="entry name" value="ZnF_C2H2"/>
    <property type="match status" value="5"/>
</dbReference>
<dbReference type="PANTHER" id="PTHR24409">
    <property type="entry name" value="ZINC FINGER PROTEIN 142"/>
    <property type="match status" value="1"/>
</dbReference>
<organism evidence="8 9">
    <name type="scientific">Tuber borchii</name>
    <name type="common">White truffle</name>
    <dbReference type="NCBI Taxonomy" id="42251"/>
    <lineage>
        <taxon>Eukaryota</taxon>
        <taxon>Fungi</taxon>
        <taxon>Dikarya</taxon>
        <taxon>Ascomycota</taxon>
        <taxon>Pezizomycotina</taxon>
        <taxon>Pezizomycetes</taxon>
        <taxon>Pezizales</taxon>
        <taxon>Tuberaceae</taxon>
        <taxon>Tuber</taxon>
    </lineage>
</organism>
<evidence type="ECO:0000313" key="8">
    <source>
        <dbReference type="EMBL" id="PUU72804.1"/>
    </source>
</evidence>
<dbReference type="PROSITE" id="PS50157">
    <property type="entry name" value="ZINC_FINGER_C2H2_2"/>
    <property type="match status" value="1"/>
</dbReference>
<feature type="region of interest" description="Disordered" evidence="6">
    <location>
        <begin position="229"/>
        <end position="253"/>
    </location>
</feature>
<comment type="caution">
    <text evidence="8">The sequence shown here is derived from an EMBL/GenBank/DDBJ whole genome shotgun (WGS) entry which is preliminary data.</text>
</comment>
<feature type="compositionally biased region" description="Polar residues" evidence="6">
    <location>
        <begin position="238"/>
        <end position="253"/>
    </location>
</feature>
<dbReference type="InterPro" id="IPR013087">
    <property type="entry name" value="Znf_C2H2_type"/>
</dbReference>
<dbReference type="OrthoDB" id="8117402at2759"/>
<dbReference type="GO" id="GO:0008270">
    <property type="term" value="F:zinc ion binding"/>
    <property type="evidence" value="ECO:0007669"/>
    <property type="project" value="UniProtKB-KW"/>
</dbReference>
<evidence type="ECO:0000256" key="3">
    <source>
        <dbReference type="ARBA" id="ARBA00022771"/>
    </source>
</evidence>
<evidence type="ECO:0000256" key="1">
    <source>
        <dbReference type="ARBA" id="ARBA00022723"/>
    </source>
</evidence>
<dbReference type="AlphaFoldDB" id="A0A2T6ZBL4"/>
<feature type="region of interest" description="Disordered" evidence="6">
    <location>
        <begin position="1"/>
        <end position="21"/>
    </location>
</feature>